<dbReference type="KEGG" id="mea:Mex_p30029"/>
<keyword evidence="2" id="KW-0472">Membrane</keyword>
<evidence type="ECO:0000256" key="2">
    <source>
        <dbReference type="SAM" id="Phobius"/>
    </source>
</evidence>
<dbReference type="EMBL" id="CP001514">
    <property type="protein sequence ID" value="ACS44203.1"/>
    <property type="molecule type" value="Genomic_DNA"/>
</dbReference>
<dbReference type="RefSeq" id="WP_012753517.1">
    <property type="nucleotide sequence ID" value="NC_012810.1"/>
</dbReference>
<keyword evidence="2" id="KW-0812">Transmembrane</keyword>
<proteinExistence type="predicted"/>
<keyword evidence="2" id="KW-1133">Transmembrane helix</keyword>
<keyword evidence="4" id="KW-1185">Reference proteome</keyword>
<gene>
    <name evidence="3" type="ordered locus">MexAM1_p3METAp0029</name>
</gene>
<dbReference type="Proteomes" id="UP000009081">
    <property type="component" value="Plasmid p3META1"/>
</dbReference>
<feature type="compositionally biased region" description="Basic residues" evidence="1">
    <location>
        <begin position="75"/>
        <end position="86"/>
    </location>
</feature>
<reference evidence="3 4" key="1">
    <citation type="journal article" date="2009" name="PLoS ONE">
        <title>Methylobacterium genome sequences: a reference blueprint to investigate microbial metabolism of C1 compounds from natural and industrial sources.</title>
        <authorList>
            <person name="Vuilleumier S."/>
            <person name="Chistoserdova L."/>
            <person name="Lee M.-C."/>
            <person name="Bringel F."/>
            <person name="Lajus A."/>
            <person name="Zhou Y."/>
            <person name="Gourion B."/>
            <person name="Barbe V."/>
            <person name="Chang J."/>
            <person name="Cruveiller S."/>
            <person name="Dossat C."/>
            <person name="Gillett W."/>
            <person name="Gruffaz C."/>
            <person name="Haugen E."/>
            <person name="Hourcade E."/>
            <person name="Levy R."/>
            <person name="Mangenot S."/>
            <person name="Muller E."/>
            <person name="Nadalig T."/>
            <person name="Pagni M."/>
            <person name="Penny C."/>
            <person name="Peyraud R."/>
            <person name="Robinson D.G."/>
            <person name="Roche D."/>
            <person name="Rouy Z."/>
            <person name="Saenampechek C."/>
            <person name="Salvignol G."/>
            <person name="Vallenet D."/>
            <person name="Wu Z."/>
            <person name="Marx C.J."/>
            <person name="Vorholt J.A."/>
            <person name="Olson M.V."/>
            <person name="Kaul R."/>
            <person name="Weissenbach J."/>
            <person name="Medigue C."/>
            <person name="Lidstrom M.E."/>
        </authorList>
    </citation>
    <scope>NUCLEOTIDE SEQUENCE [LARGE SCALE GENOMIC DNA]</scope>
    <source>
        <strain evidence="4">ATCC 14718 / DSM 1338 / JCM 2805 / NCIMB 9133 / AM1</strain>
    </source>
</reference>
<feature type="region of interest" description="Disordered" evidence="1">
    <location>
        <begin position="49"/>
        <end position="86"/>
    </location>
</feature>
<evidence type="ECO:0000256" key="1">
    <source>
        <dbReference type="SAM" id="MobiDB-lite"/>
    </source>
</evidence>
<dbReference type="AlphaFoldDB" id="C5B6X1"/>
<accession>C5B6X1</accession>
<name>C5B6X1_METEA</name>
<evidence type="ECO:0000313" key="4">
    <source>
        <dbReference type="Proteomes" id="UP000009081"/>
    </source>
</evidence>
<geneLocation type="plasmid" evidence="3 4">
    <name>p3META1</name>
</geneLocation>
<keyword evidence="3" id="KW-0614">Plasmid</keyword>
<protein>
    <submittedName>
        <fullName evidence="3">Uncharacterized protein</fullName>
    </submittedName>
</protein>
<dbReference type="HOGENOM" id="CLU_2494309_0_0_5"/>
<sequence length="86" mass="9388">MTIDMTTALDHLVSGTLQQAGAFALTLIVGGAGWLYRSTPGRAARAKLARILDPRRAPQVRPAPDGRRKPSTSCRRGKGRRKPPRR</sequence>
<organism evidence="3 4">
    <name type="scientific">Methylorubrum extorquens (strain ATCC 14718 / DSM 1338 / JCM 2805 / NCIMB 9133 / AM1)</name>
    <name type="common">Methylobacterium extorquens</name>
    <dbReference type="NCBI Taxonomy" id="272630"/>
    <lineage>
        <taxon>Bacteria</taxon>
        <taxon>Pseudomonadati</taxon>
        <taxon>Pseudomonadota</taxon>
        <taxon>Alphaproteobacteria</taxon>
        <taxon>Hyphomicrobiales</taxon>
        <taxon>Methylobacteriaceae</taxon>
        <taxon>Methylorubrum</taxon>
    </lineage>
</organism>
<evidence type="ECO:0000313" key="3">
    <source>
        <dbReference type="EMBL" id="ACS44203.1"/>
    </source>
</evidence>
<feature type="transmembrane region" description="Helical" evidence="2">
    <location>
        <begin position="20"/>
        <end position="37"/>
    </location>
</feature>